<evidence type="ECO:0008006" key="3">
    <source>
        <dbReference type="Google" id="ProtNLM"/>
    </source>
</evidence>
<reference evidence="1 2" key="1">
    <citation type="journal article" date="2021" name="Hortic Res">
        <title>Chromosome-scale assembly of the Dendrobium chrysotoxum genome enhances the understanding of orchid evolution.</title>
        <authorList>
            <person name="Zhang Y."/>
            <person name="Zhang G.Q."/>
            <person name="Zhang D."/>
            <person name="Liu X.D."/>
            <person name="Xu X.Y."/>
            <person name="Sun W.H."/>
            <person name="Yu X."/>
            <person name="Zhu X."/>
            <person name="Wang Z.W."/>
            <person name="Zhao X."/>
            <person name="Zhong W.Y."/>
            <person name="Chen H."/>
            <person name="Yin W.L."/>
            <person name="Huang T."/>
            <person name="Niu S.C."/>
            <person name="Liu Z.J."/>
        </authorList>
    </citation>
    <scope>NUCLEOTIDE SEQUENCE [LARGE SCALE GENOMIC DNA]</scope>
    <source>
        <strain evidence="1">Lindl</strain>
    </source>
</reference>
<accession>A0AAV7GZ30</accession>
<keyword evidence="2" id="KW-1185">Reference proteome</keyword>
<protein>
    <recommendedName>
        <fullName evidence="3">Secreted protein</fullName>
    </recommendedName>
</protein>
<evidence type="ECO:0000313" key="2">
    <source>
        <dbReference type="Proteomes" id="UP000775213"/>
    </source>
</evidence>
<dbReference type="AlphaFoldDB" id="A0AAV7GZ30"/>
<gene>
    <name evidence="1" type="ORF">IEQ34_004308</name>
</gene>
<sequence length="87" mass="9351">MRRANCFLLVTPLASEKPSTSMKLKPAEDSTGPHPPWACCACHGNVGCSPYSSTTAVQRRRGRCEVYVGKGSKKMVSLHGGVSRVMV</sequence>
<organism evidence="1 2">
    <name type="scientific">Dendrobium chrysotoxum</name>
    <name type="common">Orchid</name>
    <dbReference type="NCBI Taxonomy" id="161865"/>
    <lineage>
        <taxon>Eukaryota</taxon>
        <taxon>Viridiplantae</taxon>
        <taxon>Streptophyta</taxon>
        <taxon>Embryophyta</taxon>
        <taxon>Tracheophyta</taxon>
        <taxon>Spermatophyta</taxon>
        <taxon>Magnoliopsida</taxon>
        <taxon>Liliopsida</taxon>
        <taxon>Asparagales</taxon>
        <taxon>Orchidaceae</taxon>
        <taxon>Epidendroideae</taxon>
        <taxon>Malaxideae</taxon>
        <taxon>Dendrobiinae</taxon>
        <taxon>Dendrobium</taxon>
    </lineage>
</organism>
<proteinExistence type="predicted"/>
<dbReference type="Proteomes" id="UP000775213">
    <property type="component" value="Unassembled WGS sequence"/>
</dbReference>
<comment type="caution">
    <text evidence="1">The sequence shown here is derived from an EMBL/GenBank/DDBJ whole genome shotgun (WGS) entry which is preliminary data.</text>
</comment>
<name>A0AAV7GZ30_DENCH</name>
<dbReference type="EMBL" id="JAGFBR010000005">
    <property type="protein sequence ID" value="KAH0467070.1"/>
    <property type="molecule type" value="Genomic_DNA"/>
</dbReference>
<evidence type="ECO:0000313" key="1">
    <source>
        <dbReference type="EMBL" id="KAH0467070.1"/>
    </source>
</evidence>